<evidence type="ECO:0000256" key="4">
    <source>
        <dbReference type="PIRSR" id="PIRSR600760-2"/>
    </source>
</evidence>
<keyword evidence="6" id="KW-1185">Reference proteome</keyword>
<dbReference type="GO" id="GO:0006020">
    <property type="term" value="P:inositol metabolic process"/>
    <property type="evidence" value="ECO:0007669"/>
    <property type="project" value="TreeGrafter"/>
</dbReference>
<dbReference type="PANTHER" id="PTHR20854:SF4">
    <property type="entry name" value="INOSITOL-1-MONOPHOSPHATASE-RELATED"/>
    <property type="match status" value="1"/>
</dbReference>
<dbReference type="PANTHER" id="PTHR20854">
    <property type="entry name" value="INOSITOL MONOPHOSPHATASE"/>
    <property type="match status" value="1"/>
</dbReference>
<evidence type="ECO:0000313" key="5">
    <source>
        <dbReference type="EMBL" id="ANP36989.1"/>
    </source>
</evidence>
<accession>A0A1B0ZSB0</accession>
<dbReference type="GO" id="GO:0007165">
    <property type="term" value="P:signal transduction"/>
    <property type="evidence" value="ECO:0007669"/>
    <property type="project" value="TreeGrafter"/>
</dbReference>
<name>A0A1B0ZSB0_9RHOB</name>
<reference evidence="5 6" key="1">
    <citation type="submission" date="2016-04" db="EMBL/GenBank/DDBJ databases">
        <authorList>
            <person name="Evans L.H."/>
            <person name="Alamgir A."/>
            <person name="Owens N."/>
            <person name="Weber N.D."/>
            <person name="Virtaneva K."/>
            <person name="Barbian K."/>
            <person name="Babar A."/>
            <person name="Rosenke K."/>
        </authorList>
    </citation>
    <scope>NUCLEOTIDE SEQUENCE [LARGE SCALE GENOMIC DNA]</scope>
    <source>
        <strain evidence="5 6">JL2886</strain>
    </source>
</reference>
<dbReference type="InterPro" id="IPR000760">
    <property type="entry name" value="Inositol_monophosphatase-like"/>
</dbReference>
<sequence length="279" mass="29877">MPAIDDAQTEEQAKGLTDLELLIRAAEAAGDIASRYSGPTARRWDKPGGQGPVTEADLAVNALLEEMLPEARPDYGWLSEETEDSADRLSRDSVFIIDPIDGTRAFAEGSRTWAHSLAIATAGRVTAAVIYLPQRGLMYTAAQGQGAARNGTPIRASSLTDLALAEVLTARPNLAAEHWRTRNAPGFTRSYRPSLAYRMAKVADGRAGAMLTLRRSWEWDIAAGDLILREAGGQATDRLGQDLRFNNPVPLLNGVVAGPPALHKELIEALDPDGPGIAS</sequence>
<protein>
    <submittedName>
        <fullName evidence="5">Inositol monophosphatase</fullName>
    </submittedName>
</protein>
<dbReference type="Proteomes" id="UP000092565">
    <property type="component" value="Chromosome"/>
</dbReference>
<keyword evidence="2 4" id="KW-0479">Metal-binding</keyword>
<keyword evidence="3 4" id="KW-0460">Magnesium</keyword>
<dbReference type="Gene3D" id="3.30.540.10">
    <property type="entry name" value="Fructose-1,6-Bisphosphatase, subunit A, domain 1"/>
    <property type="match status" value="1"/>
</dbReference>
<dbReference type="Pfam" id="PF00459">
    <property type="entry name" value="Inositol_P"/>
    <property type="match status" value="1"/>
</dbReference>
<dbReference type="GO" id="GO:0046872">
    <property type="term" value="F:metal ion binding"/>
    <property type="evidence" value="ECO:0007669"/>
    <property type="project" value="UniProtKB-KW"/>
</dbReference>
<dbReference type="GO" id="GO:0008934">
    <property type="term" value="F:inositol monophosphate 1-phosphatase activity"/>
    <property type="evidence" value="ECO:0007669"/>
    <property type="project" value="TreeGrafter"/>
</dbReference>
<feature type="binding site" evidence="4">
    <location>
        <position position="100"/>
    </location>
    <ligand>
        <name>Mg(2+)</name>
        <dbReference type="ChEBI" id="CHEBI:18420"/>
        <label>1</label>
        <note>catalytic</note>
    </ligand>
</feature>
<comment type="cofactor">
    <cofactor evidence="4">
        <name>Mg(2+)</name>
        <dbReference type="ChEBI" id="CHEBI:18420"/>
    </cofactor>
</comment>
<dbReference type="PROSITE" id="PS00630">
    <property type="entry name" value="IMP_2"/>
    <property type="match status" value="1"/>
</dbReference>
<dbReference type="GO" id="GO:0046854">
    <property type="term" value="P:phosphatidylinositol phosphate biosynthetic process"/>
    <property type="evidence" value="ECO:0007669"/>
    <property type="project" value="InterPro"/>
</dbReference>
<feature type="binding site" evidence="4">
    <location>
        <position position="98"/>
    </location>
    <ligand>
        <name>Mg(2+)</name>
        <dbReference type="ChEBI" id="CHEBI:18420"/>
        <label>1</label>
        <note>catalytic</note>
    </ligand>
</feature>
<dbReference type="CDD" id="cd01638">
    <property type="entry name" value="CysQ"/>
    <property type="match status" value="1"/>
</dbReference>
<evidence type="ECO:0000313" key="6">
    <source>
        <dbReference type="Proteomes" id="UP000092565"/>
    </source>
</evidence>
<dbReference type="InterPro" id="IPR020550">
    <property type="entry name" value="Inositol_monophosphatase_CS"/>
</dbReference>
<feature type="binding site" evidence="4">
    <location>
        <position position="220"/>
    </location>
    <ligand>
        <name>Mg(2+)</name>
        <dbReference type="ChEBI" id="CHEBI:18420"/>
        <label>2</label>
    </ligand>
</feature>
<evidence type="ECO:0000256" key="2">
    <source>
        <dbReference type="ARBA" id="ARBA00022723"/>
    </source>
</evidence>
<dbReference type="AlphaFoldDB" id="A0A1B0ZSB0"/>
<dbReference type="PATRIC" id="fig|60890.4.peg.2031"/>
<organism evidence="5 6">
    <name type="scientific">Phaeobacter gallaeciensis</name>
    <dbReference type="NCBI Taxonomy" id="60890"/>
    <lineage>
        <taxon>Bacteria</taxon>
        <taxon>Pseudomonadati</taxon>
        <taxon>Pseudomonadota</taxon>
        <taxon>Alphaproteobacteria</taxon>
        <taxon>Rhodobacterales</taxon>
        <taxon>Roseobacteraceae</taxon>
        <taxon>Phaeobacter</taxon>
    </lineage>
</organism>
<proteinExistence type="inferred from homology"/>
<feature type="binding site" evidence="4">
    <location>
        <position position="80"/>
    </location>
    <ligand>
        <name>Mg(2+)</name>
        <dbReference type="ChEBI" id="CHEBI:18420"/>
        <label>1</label>
        <note>catalytic</note>
    </ligand>
</feature>
<evidence type="ECO:0000256" key="3">
    <source>
        <dbReference type="ARBA" id="ARBA00022842"/>
    </source>
</evidence>
<gene>
    <name evidence="5" type="ORF">JL2886_02095</name>
</gene>
<dbReference type="SUPFAM" id="SSF56655">
    <property type="entry name" value="Carbohydrate phosphatase"/>
    <property type="match status" value="1"/>
</dbReference>
<dbReference type="PRINTS" id="PR00377">
    <property type="entry name" value="IMPHPHTASES"/>
</dbReference>
<feature type="binding site" evidence="4">
    <location>
        <position position="101"/>
    </location>
    <ligand>
        <name>Mg(2+)</name>
        <dbReference type="ChEBI" id="CHEBI:18420"/>
        <label>1</label>
        <note>catalytic</note>
    </ligand>
</feature>
<comment type="similarity">
    <text evidence="1">Belongs to the inositol monophosphatase superfamily.</text>
</comment>
<dbReference type="EMBL" id="CP015124">
    <property type="protein sequence ID" value="ANP36989.1"/>
    <property type="molecule type" value="Genomic_DNA"/>
</dbReference>
<dbReference type="Gene3D" id="3.40.190.80">
    <property type="match status" value="1"/>
</dbReference>
<evidence type="ECO:0000256" key="1">
    <source>
        <dbReference type="ARBA" id="ARBA00009759"/>
    </source>
</evidence>
<dbReference type="RefSeq" id="WP_237028355.1">
    <property type="nucleotide sequence ID" value="NZ_CP015124.1"/>
</dbReference>